<dbReference type="Proteomes" id="UP000195570">
    <property type="component" value="Unassembled WGS sequence"/>
</dbReference>
<protein>
    <submittedName>
        <fullName evidence="3">Cytoskeleton-associated protein 17</fullName>
    </submittedName>
</protein>
<feature type="compositionally biased region" description="Polar residues" evidence="2">
    <location>
        <begin position="123"/>
        <end position="132"/>
    </location>
</feature>
<evidence type="ECO:0000313" key="4">
    <source>
        <dbReference type="Proteomes" id="UP000195570"/>
    </source>
</evidence>
<dbReference type="VEuPathDB" id="TriTrypDB:TEOVI_000593700"/>
<proteinExistence type="predicted"/>
<dbReference type="AlphaFoldDB" id="A0A1G4IKK6"/>
<evidence type="ECO:0000256" key="1">
    <source>
        <dbReference type="SAM" id="Coils"/>
    </source>
</evidence>
<feature type="compositionally biased region" description="Low complexity" evidence="2">
    <location>
        <begin position="106"/>
        <end position="121"/>
    </location>
</feature>
<keyword evidence="4" id="KW-1185">Reference proteome</keyword>
<reference evidence="3" key="1">
    <citation type="submission" date="2016-09" db="EMBL/GenBank/DDBJ databases">
        <authorList>
            <person name="Hebert L."/>
            <person name="Moumen B."/>
        </authorList>
    </citation>
    <scope>NUCLEOTIDE SEQUENCE [LARGE SCALE GENOMIC DNA]</scope>
    <source>
        <strain evidence="3">OVI</strain>
    </source>
</reference>
<evidence type="ECO:0000313" key="3">
    <source>
        <dbReference type="EMBL" id="SCU73109.1"/>
    </source>
</evidence>
<dbReference type="RefSeq" id="XP_067083519.1">
    <property type="nucleotide sequence ID" value="XM_067227418.1"/>
</dbReference>
<sequence>MDRKLVEMQAVISRREAEFRKQNMDLFTELLGEMRTEDGLCEKNSKELQYKQKELAKQRAEIEKAEKDVKAKLDKVKLTRSRLAEQMSEIKEKLETLRKWGPADHASPLGLLPAGATAAAPENGSNGPAQTS</sequence>
<feature type="region of interest" description="Disordered" evidence="2">
    <location>
        <begin position="102"/>
        <end position="132"/>
    </location>
</feature>
<name>A0A1G4IKK6_TRYEQ</name>
<gene>
    <name evidence="3" type="ORF">TEOVI_000593700</name>
</gene>
<evidence type="ECO:0000256" key="2">
    <source>
        <dbReference type="SAM" id="MobiDB-lite"/>
    </source>
</evidence>
<organism evidence="3 4">
    <name type="scientific">Trypanosoma equiperdum</name>
    <dbReference type="NCBI Taxonomy" id="5694"/>
    <lineage>
        <taxon>Eukaryota</taxon>
        <taxon>Discoba</taxon>
        <taxon>Euglenozoa</taxon>
        <taxon>Kinetoplastea</taxon>
        <taxon>Metakinetoplastina</taxon>
        <taxon>Trypanosomatida</taxon>
        <taxon>Trypanosomatidae</taxon>
        <taxon>Trypanosoma</taxon>
    </lineage>
</organism>
<feature type="coiled-coil region" evidence="1">
    <location>
        <begin position="43"/>
        <end position="93"/>
    </location>
</feature>
<comment type="caution">
    <text evidence="3">The sequence shown here is derived from an EMBL/GenBank/DDBJ whole genome shotgun (WGS) entry which is preliminary data.</text>
</comment>
<keyword evidence="1" id="KW-0175">Coiled coil</keyword>
<accession>A0A1G4IKK6</accession>
<dbReference type="EMBL" id="CZPT02001994">
    <property type="protein sequence ID" value="SCU73109.1"/>
    <property type="molecule type" value="Genomic_DNA"/>
</dbReference>
<dbReference type="GeneID" id="92379876"/>